<dbReference type="InterPro" id="IPR007314">
    <property type="entry name" value="Cofac_haem-bd_dom"/>
</dbReference>
<dbReference type="Gene3D" id="3.40.50.11550">
    <property type="match status" value="1"/>
</dbReference>
<evidence type="ECO:0000313" key="4">
    <source>
        <dbReference type="Proteomes" id="UP000438760"/>
    </source>
</evidence>
<dbReference type="CDD" id="cd14727">
    <property type="entry name" value="ChanN-like"/>
    <property type="match status" value="1"/>
</dbReference>
<evidence type="ECO:0000259" key="2">
    <source>
        <dbReference type="Pfam" id="PF04187"/>
    </source>
</evidence>
<dbReference type="EMBL" id="WMJX01000007">
    <property type="protein sequence ID" value="MTG97537.1"/>
    <property type="molecule type" value="Genomic_DNA"/>
</dbReference>
<evidence type="ECO:0000313" key="3">
    <source>
        <dbReference type="EMBL" id="MTG97537.1"/>
    </source>
</evidence>
<dbReference type="Pfam" id="PF04187">
    <property type="entry name" value="Cofac_haem_bdg"/>
    <property type="match status" value="1"/>
</dbReference>
<keyword evidence="4" id="KW-1185">Reference proteome</keyword>
<accession>A0A6I3LI69</accession>
<feature type="chain" id="PRO_5026350000" evidence="1">
    <location>
        <begin position="18"/>
        <end position="284"/>
    </location>
</feature>
<keyword evidence="1" id="KW-0732">Signal</keyword>
<feature type="signal peptide" evidence="1">
    <location>
        <begin position="1"/>
        <end position="17"/>
    </location>
</feature>
<dbReference type="RefSeq" id="WP_155091580.1">
    <property type="nucleotide sequence ID" value="NZ_CP102754.1"/>
</dbReference>
<dbReference type="Proteomes" id="UP000438760">
    <property type="component" value="Unassembled WGS sequence"/>
</dbReference>
<dbReference type="OrthoDB" id="1680202at2"/>
<organism evidence="3 4">
    <name type="scientific">Myroides albus</name>
    <dbReference type="NCBI Taxonomy" id="2562892"/>
    <lineage>
        <taxon>Bacteria</taxon>
        <taxon>Pseudomonadati</taxon>
        <taxon>Bacteroidota</taxon>
        <taxon>Flavobacteriia</taxon>
        <taxon>Flavobacteriales</taxon>
        <taxon>Flavobacteriaceae</taxon>
        <taxon>Myroides</taxon>
    </lineage>
</organism>
<gene>
    <name evidence="3" type="ORF">GJV76_05210</name>
</gene>
<reference evidence="3 4" key="1">
    <citation type="submission" date="2019-11" db="EMBL/GenBank/DDBJ databases">
        <title>Genome of Strain BIT-d1.</title>
        <authorList>
            <person name="Yang Y."/>
        </authorList>
    </citation>
    <scope>NUCLEOTIDE SEQUENCE [LARGE SCALE GENOMIC DNA]</scope>
    <source>
        <strain evidence="3 4">BIT-d1</strain>
    </source>
</reference>
<name>A0A6I3LI69_9FLAO</name>
<proteinExistence type="predicted"/>
<sequence length="284" mass="32591">MKRLLGLIVLICNISFAQSGQPYQIYNAKGKKVTYKKMIRTLAKQDVVLFGEFHNNSLGHWLQLKVTEDLGSKRQLVLGAEMFEADNQVGVSNYVSGKIDESKFKEDVRLWNNYVTDYKPLIEYAKANQLNFVATNVPRRYASIVFKQGVEALDTLSLVDKSWIAPLPFPYDSELPGYKKMMSMFDDKDHANDNFPKAQAIKDATMGYFISQNLLDSKLFVHYNGSFHSDYFDGIYWYINKYSPGKRINTITMVESDNVGDFENDNLDRANFIIVIDTNILKSF</sequence>
<dbReference type="AlphaFoldDB" id="A0A6I3LI69"/>
<comment type="caution">
    <text evidence="3">The sequence shown here is derived from an EMBL/GenBank/DDBJ whole genome shotgun (WGS) entry which is preliminary data.</text>
</comment>
<protein>
    <submittedName>
        <fullName evidence="3">Iron-regulated protein</fullName>
    </submittedName>
</protein>
<dbReference type="SUPFAM" id="SSF159501">
    <property type="entry name" value="EreA/ChaN-like"/>
    <property type="match status" value="1"/>
</dbReference>
<evidence type="ECO:0000256" key="1">
    <source>
        <dbReference type="SAM" id="SignalP"/>
    </source>
</evidence>
<feature type="domain" description="Haem-binding uptake Tiki superfamily ChaN" evidence="2">
    <location>
        <begin position="38"/>
        <end position="239"/>
    </location>
</feature>